<dbReference type="AlphaFoldDB" id="A0A0G4EEW8"/>
<feature type="region of interest" description="Disordered" evidence="1">
    <location>
        <begin position="411"/>
        <end position="556"/>
    </location>
</feature>
<feature type="compositionally biased region" description="Low complexity" evidence="1">
    <location>
        <begin position="433"/>
        <end position="447"/>
    </location>
</feature>
<organism evidence="2 3">
    <name type="scientific">Vitrella brassicaformis (strain CCMP3155)</name>
    <dbReference type="NCBI Taxonomy" id="1169540"/>
    <lineage>
        <taxon>Eukaryota</taxon>
        <taxon>Sar</taxon>
        <taxon>Alveolata</taxon>
        <taxon>Colpodellida</taxon>
        <taxon>Vitrellaceae</taxon>
        <taxon>Vitrella</taxon>
    </lineage>
</organism>
<sequence>MVELIAKACRVGAEEEAILPPLQSAERSSGLYEASRQRILTYLPPPPPQDPDTASIPALCVPYREPADGTAPYSGQTVVFFHSRETGLADADTIQYVRLLSLAFRATVVAPEWYPFAPRRRRLESLEAFVSHFRGLLTEKMGLVPSQLIIAGVGLGGTLAVTLATDGWYQEAVAGLFLDGLVARLADAAPAYLADTAKYNWLAPYANKMFQGDLNVMGSVNRPKVPLFQVHGGADEIAPLESARAFFSAATSPLKVWRVFPYGGHGQAIRELECTPRFLADLMVWGEQLRQLRAPVRLSPPTLPYHFPPRLLLPSSDDTDGFAGPFARGEAEVTFDRREVILDTSNPPAPSSFFHGLVRFSPKDFKKAYKDVKKWTSHRVPCPITANDFMPLDLASLGCAIDRFRTEMIKPGTPIAGSRSPSQSPSPSPPSPNNGSSPPIGPLTTITTPPPPGSSSNNQQQRPTVEKKPRPGPRLPHVHSMISTDVGSPRESPRFGAGSDRSGMLSPDDKKNGGVQRDVSEGLNGRGLRRGVRVVTEPVHGNAMREDSEIDGGGDGFDSHWEELVFEVGMEMKATGRDILDVVRKKT</sequence>
<dbReference type="Gene3D" id="3.40.50.1820">
    <property type="entry name" value="alpha/beta hydrolase"/>
    <property type="match status" value="1"/>
</dbReference>
<reference evidence="2 3" key="1">
    <citation type="submission" date="2014-11" db="EMBL/GenBank/DDBJ databases">
        <authorList>
            <person name="Zhu J."/>
            <person name="Qi W."/>
            <person name="Song R."/>
        </authorList>
    </citation>
    <scope>NUCLEOTIDE SEQUENCE [LARGE SCALE GENOMIC DNA]</scope>
</reference>
<accession>A0A0G4EEW8</accession>
<dbReference type="SUPFAM" id="SSF53474">
    <property type="entry name" value="alpha/beta-Hydrolases"/>
    <property type="match status" value="1"/>
</dbReference>
<dbReference type="STRING" id="1169540.A0A0G4EEW8"/>
<protein>
    <recommendedName>
        <fullName evidence="4">Peptidase S9 prolyl oligopeptidase catalytic domain-containing protein</fullName>
    </recommendedName>
</protein>
<dbReference type="InParanoid" id="A0A0G4EEW8"/>
<evidence type="ECO:0000256" key="1">
    <source>
        <dbReference type="SAM" id="MobiDB-lite"/>
    </source>
</evidence>
<keyword evidence="3" id="KW-1185">Reference proteome</keyword>
<dbReference type="VEuPathDB" id="CryptoDB:Vbra_7219"/>
<evidence type="ECO:0000313" key="3">
    <source>
        <dbReference type="Proteomes" id="UP000041254"/>
    </source>
</evidence>
<evidence type="ECO:0000313" key="2">
    <source>
        <dbReference type="EMBL" id="CEL94243.1"/>
    </source>
</evidence>
<dbReference type="Proteomes" id="UP000041254">
    <property type="component" value="Unassembled WGS sequence"/>
</dbReference>
<dbReference type="InterPro" id="IPR029058">
    <property type="entry name" value="AB_hydrolase_fold"/>
</dbReference>
<gene>
    <name evidence="2" type="ORF">Vbra_7219</name>
</gene>
<evidence type="ECO:0008006" key="4">
    <source>
        <dbReference type="Google" id="ProtNLM"/>
    </source>
</evidence>
<proteinExistence type="predicted"/>
<dbReference type="EMBL" id="CDMY01000212">
    <property type="protein sequence ID" value="CEL94243.1"/>
    <property type="molecule type" value="Genomic_DNA"/>
</dbReference>
<name>A0A0G4EEW8_VITBC</name>